<keyword evidence="2" id="KW-1185">Reference proteome</keyword>
<dbReference type="eggNOG" id="COG0654">
    <property type="taxonomic scope" value="Bacteria"/>
</dbReference>
<evidence type="ECO:0000313" key="2">
    <source>
        <dbReference type="Proteomes" id="UP000028870"/>
    </source>
</evidence>
<dbReference type="AlphaFoldDB" id="W9BLV9"/>
<dbReference type="OrthoDB" id="9790035at2"/>
<dbReference type="PANTHER" id="PTHR43422">
    <property type="entry name" value="THIAMINE THIAZOLE SYNTHASE"/>
    <property type="match status" value="1"/>
</dbReference>
<gene>
    <name evidence="1" type="ORF">BN977_05161</name>
</gene>
<reference evidence="1" key="2">
    <citation type="submission" date="2014-03" db="EMBL/GenBank/DDBJ databases">
        <authorList>
            <person name="Urmite Genomes"/>
        </authorList>
    </citation>
    <scope>NUCLEOTIDE SEQUENCE</scope>
    <source>
        <strain evidence="1">DSM 44829</strain>
    </source>
</reference>
<accession>W9BLV9</accession>
<comment type="caution">
    <text evidence="1">The sequence shown here is derived from an EMBL/GenBank/DDBJ whole genome shotgun (WGS) entry which is preliminary data.</text>
</comment>
<dbReference type="SUPFAM" id="SSF51905">
    <property type="entry name" value="FAD/NAD(P)-binding domain"/>
    <property type="match status" value="1"/>
</dbReference>
<protein>
    <submittedName>
        <fullName evidence="1">2-polyprenyl-6-methoxyphenol hydroxylase-like oxidoreductase</fullName>
    </submittedName>
</protein>
<sequence>MANIGDRAIVLGASVGGLLAARVLSERYRDVLIVERDVLDDEAVPRRGVPQGRHGHALLARGAQILTELFPGFGDELVADGVAAWSTELTRLHIAIGGHEFAHHRDVVSPGAPPLYFPSRALLERNIRRRVRAIPNVTVLDGHDVIGLSSDGAGDVTGVRVARHGGDDHRIIGADIVVDATGRGSRTPVFLDELGYGRPREDELVVKLAYASQLLRIPPGTLHEQMIGLFPAPGRPRTWTLVGYEHDTWMMTVGSMVGQEPPADRAELLAFGEGFAPPHALAAVRAATPLSDVEHYRVPSNRWRRYDKMARFPRGLLVFGDAICSFNPIYGQGMTVAAIESTILRDCLSHGDRDLAHRFFRAGARRLRVAWQTAVGSDLSLPEVPGPRPLPMRLSNAYLDWVMRAAEADDDTAIQLLRVTGMLDSPMRLFRPGFVARAARVNQRHRERVAPQPVPMAKP</sequence>
<dbReference type="RefSeq" id="WP_036402392.1">
    <property type="nucleotide sequence ID" value="NZ_CCBB010000003.1"/>
</dbReference>
<evidence type="ECO:0000313" key="1">
    <source>
        <dbReference type="EMBL" id="CDO10330.1"/>
    </source>
</evidence>
<dbReference type="InterPro" id="IPR036188">
    <property type="entry name" value="FAD/NAD-bd_sf"/>
</dbReference>
<dbReference type="Gene3D" id="3.50.50.60">
    <property type="entry name" value="FAD/NAD(P)-binding domain"/>
    <property type="match status" value="1"/>
</dbReference>
<proteinExistence type="predicted"/>
<dbReference type="PANTHER" id="PTHR43422:SF3">
    <property type="entry name" value="THIAMINE THIAZOLE SYNTHASE"/>
    <property type="match status" value="1"/>
</dbReference>
<dbReference type="Proteomes" id="UP000028870">
    <property type="component" value="Unassembled WGS sequence"/>
</dbReference>
<reference evidence="1" key="1">
    <citation type="submission" date="2014-03" db="EMBL/GenBank/DDBJ databases">
        <title>Draft Genome Sequence of Mycobacterium cosmeticum DSM 44829.</title>
        <authorList>
            <person name="Croce O."/>
            <person name="Robert C."/>
            <person name="Raoult D."/>
            <person name="Drancourt M."/>
        </authorList>
    </citation>
    <scope>NUCLEOTIDE SEQUENCE [LARGE SCALE GENOMIC DNA]</scope>
    <source>
        <strain evidence="1">DSM 44829</strain>
    </source>
</reference>
<dbReference type="EMBL" id="CCBB010000003">
    <property type="protein sequence ID" value="CDO10330.1"/>
    <property type="molecule type" value="Genomic_DNA"/>
</dbReference>
<organism evidence="1 2">
    <name type="scientific">Mycolicibacterium cosmeticum</name>
    <dbReference type="NCBI Taxonomy" id="258533"/>
    <lineage>
        <taxon>Bacteria</taxon>
        <taxon>Bacillati</taxon>
        <taxon>Actinomycetota</taxon>
        <taxon>Actinomycetes</taxon>
        <taxon>Mycobacteriales</taxon>
        <taxon>Mycobacteriaceae</taxon>
        <taxon>Mycolicibacterium</taxon>
    </lineage>
</organism>
<dbReference type="STRING" id="258533.BN977_05161"/>
<name>W9BLV9_MYCCO</name>